<dbReference type="Gene3D" id="2.40.128.20">
    <property type="match status" value="1"/>
</dbReference>
<dbReference type="OrthoDB" id="412780at2759"/>
<comment type="caution">
    <text evidence="1">The sequence shown here is derived from an EMBL/GenBank/DDBJ whole genome shotgun (WGS) entry which is preliminary data.</text>
</comment>
<protein>
    <submittedName>
        <fullName evidence="1">Uncharacterized protein</fullName>
    </submittedName>
</protein>
<dbReference type="SUPFAM" id="SSF50814">
    <property type="entry name" value="Lipocalins"/>
    <property type="match status" value="1"/>
</dbReference>
<evidence type="ECO:0000313" key="1">
    <source>
        <dbReference type="EMBL" id="KAH3861211.1"/>
    </source>
</evidence>
<reference evidence="1" key="2">
    <citation type="submission" date="2020-11" db="EMBL/GenBank/DDBJ databases">
        <authorList>
            <person name="McCartney M.A."/>
            <person name="Auch B."/>
            <person name="Kono T."/>
            <person name="Mallez S."/>
            <person name="Becker A."/>
            <person name="Gohl D.M."/>
            <person name="Silverstein K.A.T."/>
            <person name="Koren S."/>
            <person name="Bechman K.B."/>
            <person name="Herman A."/>
            <person name="Abrahante J.E."/>
            <person name="Garbe J."/>
        </authorList>
    </citation>
    <scope>NUCLEOTIDE SEQUENCE</scope>
    <source>
        <strain evidence="1">Duluth1</strain>
        <tissue evidence="1">Whole animal</tissue>
    </source>
</reference>
<dbReference type="GO" id="GO:0008289">
    <property type="term" value="F:lipid binding"/>
    <property type="evidence" value="ECO:0007669"/>
    <property type="project" value="UniProtKB-KW"/>
</dbReference>
<keyword evidence="2" id="KW-1185">Reference proteome</keyword>
<evidence type="ECO:0000313" key="2">
    <source>
        <dbReference type="Proteomes" id="UP000828390"/>
    </source>
</evidence>
<accession>A0A9D4RAI2</accession>
<sequence>MTEVESTQTISVFGDVIRLEMKCGDKQHVKLEFRLNEEFQIDAGQPSLARACWEHGALVLTVRRLGCRRLQVIERRLVGDRLVQTMRCNNVTCTRVMRRMQTT</sequence>
<dbReference type="EMBL" id="JAIWYP010000002">
    <property type="protein sequence ID" value="KAH3861211.1"/>
    <property type="molecule type" value="Genomic_DNA"/>
</dbReference>
<organism evidence="1 2">
    <name type="scientific">Dreissena polymorpha</name>
    <name type="common">Zebra mussel</name>
    <name type="synonym">Mytilus polymorpha</name>
    <dbReference type="NCBI Taxonomy" id="45954"/>
    <lineage>
        <taxon>Eukaryota</taxon>
        <taxon>Metazoa</taxon>
        <taxon>Spiralia</taxon>
        <taxon>Lophotrochozoa</taxon>
        <taxon>Mollusca</taxon>
        <taxon>Bivalvia</taxon>
        <taxon>Autobranchia</taxon>
        <taxon>Heteroconchia</taxon>
        <taxon>Euheterodonta</taxon>
        <taxon>Imparidentia</taxon>
        <taxon>Neoheterodontei</taxon>
        <taxon>Myida</taxon>
        <taxon>Dreissenoidea</taxon>
        <taxon>Dreissenidae</taxon>
        <taxon>Dreissena</taxon>
    </lineage>
</organism>
<dbReference type="Proteomes" id="UP000828390">
    <property type="component" value="Unassembled WGS sequence"/>
</dbReference>
<dbReference type="InterPro" id="IPR012674">
    <property type="entry name" value="Calycin"/>
</dbReference>
<reference evidence="1" key="1">
    <citation type="journal article" date="2019" name="bioRxiv">
        <title>The Genome of the Zebra Mussel, Dreissena polymorpha: A Resource for Invasive Species Research.</title>
        <authorList>
            <person name="McCartney M.A."/>
            <person name="Auch B."/>
            <person name="Kono T."/>
            <person name="Mallez S."/>
            <person name="Zhang Y."/>
            <person name="Obille A."/>
            <person name="Becker A."/>
            <person name="Abrahante J.E."/>
            <person name="Garbe J."/>
            <person name="Badalamenti J.P."/>
            <person name="Herman A."/>
            <person name="Mangelson H."/>
            <person name="Liachko I."/>
            <person name="Sullivan S."/>
            <person name="Sone E.D."/>
            <person name="Koren S."/>
            <person name="Silverstein K.A.T."/>
            <person name="Beckman K.B."/>
            <person name="Gohl D.M."/>
        </authorList>
    </citation>
    <scope>NUCLEOTIDE SEQUENCE</scope>
    <source>
        <strain evidence="1">Duluth1</strain>
        <tissue evidence="1">Whole animal</tissue>
    </source>
</reference>
<gene>
    <name evidence="1" type="ORF">DPMN_024138</name>
</gene>
<dbReference type="AlphaFoldDB" id="A0A9D4RAI2"/>
<name>A0A9D4RAI2_DREPO</name>
<proteinExistence type="predicted"/>